<dbReference type="Proteomes" id="UP000187059">
    <property type="component" value="Chromosome"/>
</dbReference>
<comment type="function">
    <text evidence="6 7">Catalyzes amidations at positions B, D, E, and G on adenosylcobyrinic A,C-diamide. NH(2) groups are provided by glutamine, and one molecule of ATP is hydrogenolyzed for each amidation.</text>
</comment>
<dbReference type="InterPro" id="IPR002586">
    <property type="entry name" value="CobQ/CobB/MinD/ParA_Nub-bd_dom"/>
</dbReference>
<dbReference type="EMBL" id="CP015093">
    <property type="protein sequence ID" value="APZ52218.1"/>
    <property type="molecule type" value="Genomic_DNA"/>
</dbReference>
<evidence type="ECO:0000256" key="2">
    <source>
        <dbReference type="ARBA" id="ARBA00006205"/>
    </source>
</evidence>
<dbReference type="OrthoDB" id="9808302at2"/>
<feature type="domain" description="CobB/CobQ-like glutamine amidotransferase" evidence="9">
    <location>
        <begin position="251"/>
        <end position="434"/>
    </location>
</feature>
<dbReference type="STRING" id="1250539.Ga0080574_TMP1884"/>
<evidence type="ECO:0000256" key="3">
    <source>
        <dbReference type="ARBA" id="ARBA00019833"/>
    </source>
</evidence>
<dbReference type="CDD" id="cd05389">
    <property type="entry name" value="CobQ_N"/>
    <property type="match status" value="1"/>
</dbReference>
<comment type="similarity">
    <text evidence="2 7">Belongs to the CobB/CobQ family. CobQ subfamily.</text>
</comment>
<dbReference type="InterPro" id="IPR011698">
    <property type="entry name" value="GATase_3"/>
</dbReference>
<dbReference type="GO" id="GO:0015420">
    <property type="term" value="F:ABC-type vitamin B12 transporter activity"/>
    <property type="evidence" value="ECO:0007669"/>
    <property type="project" value="UniProtKB-UniRule"/>
</dbReference>
<dbReference type="AlphaFoldDB" id="A0A1P8USA9"/>
<dbReference type="PANTHER" id="PTHR21343">
    <property type="entry name" value="DETHIOBIOTIN SYNTHETASE"/>
    <property type="match status" value="1"/>
</dbReference>
<dbReference type="InterPro" id="IPR047045">
    <property type="entry name" value="CobQ_N"/>
</dbReference>
<keyword evidence="11" id="KW-1185">Reference proteome</keyword>
<evidence type="ECO:0000313" key="10">
    <source>
        <dbReference type="EMBL" id="APZ52218.1"/>
    </source>
</evidence>
<dbReference type="SUPFAM" id="SSF52317">
    <property type="entry name" value="Class I glutamine amidotransferase-like"/>
    <property type="match status" value="1"/>
</dbReference>
<dbReference type="InterPro" id="IPR029062">
    <property type="entry name" value="Class_I_gatase-like"/>
</dbReference>
<protein>
    <recommendedName>
        <fullName evidence="3 7">Cobyric acid synthase</fullName>
    </recommendedName>
</protein>
<feature type="active site" evidence="7">
    <location>
        <position position="427"/>
    </location>
</feature>
<dbReference type="NCBIfam" id="NF001989">
    <property type="entry name" value="PRK00784.1"/>
    <property type="match status" value="1"/>
</dbReference>
<gene>
    <name evidence="7" type="primary">cobQ</name>
    <name evidence="10" type="ORF">Ga0080574_TMP1884</name>
</gene>
<dbReference type="PANTHER" id="PTHR21343:SF1">
    <property type="entry name" value="COBYRIC ACID SYNTHASE"/>
    <property type="match status" value="1"/>
</dbReference>
<dbReference type="NCBIfam" id="TIGR00313">
    <property type="entry name" value="cobQ"/>
    <property type="match status" value="1"/>
</dbReference>
<dbReference type="InterPro" id="IPR033949">
    <property type="entry name" value="CobQ_GATase1"/>
</dbReference>
<dbReference type="Gene3D" id="3.40.50.300">
    <property type="entry name" value="P-loop containing nucleotide triphosphate hydrolases"/>
    <property type="match status" value="1"/>
</dbReference>
<evidence type="ECO:0000256" key="5">
    <source>
        <dbReference type="ARBA" id="ARBA00022962"/>
    </source>
</evidence>
<evidence type="ECO:0000313" key="11">
    <source>
        <dbReference type="Proteomes" id="UP000187059"/>
    </source>
</evidence>
<sequence>MTALMIQGTGSNVGKSMLVAGLCRAARRRGLSVAPFKPQNMSNNAAVTADGGEIGRAQALQALACELPPHTDMNPVLLKPETDTGAQVVVQGKRLTSTRARDYPHLKPRLMAAVQESFARLRAAHDLVIVEGAGSPAEVNLRRNDIANMGFACAADVPVVLAGDIDRGGVIAQIVGTQAVLSEEDNAMIAGFLINRFRGDPSLFDDGYALIADRTGWPGFGVLPWFPDAWKLPAEDALDIGAPERSGGLHVVCLALSRIANFDDLDPLAQEEGVRLTMLGPGRAIPGDADVVILPGSKSTRGDLAFLRAQGWDVDLAAHIRRGGHALGICGGYQMLGRSVADPDGIEGAPGTDPGLGLLEIDTVMTGDKRLTETRAVHAATGTGFHGYEIHIGRSDGPDRARPFATVGPRPEGAVSANGRVCGSYLHGMFRDDAFRAAWLAGFGVQAAGRYDASVETVLDALARHMETHLDIGGLLGLAR</sequence>
<evidence type="ECO:0000259" key="9">
    <source>
        <dbReference type="Pfam" id="PF07685"/>
    </source>
</evidence>
<dbReference type="HAMAP" id="MF_00028">
    <property type="entry name" value="CobQ"/>
    <property type="match status" value="1"/>
</dbReference>
<evidence type="ECO:0000256" key="7">
    <source>
        <dbReference type="HAMAP-Rule" id="MF_00028"/>
    </source>
</evidence>
<dbReference type="InterPro" id="IPR004459">
    <property type="entry name" value="CobQ_synth"/>
</dbReference>
<dbReference type="PROSITE" id="PS51274">
    <property type="entry name" value="GATASE_COBBQ"/>
    <property type="match status" value="1"/>
</dbReference>
<dbReference type="SUPFAM" id="SSF52540">
    <property type="entry name" value="P-loop containing nucleoside triphosphate hydrolases"/>
    <property type="match status" value="1"/>
</dbReference>
<dbReference type="Pfam" id="PF01656">
    <property type="entry name" value="CbiA"/>
    <property type="match status" value="1"/>
</dbReference>
<evidence type="ECO:0000259" key="8">
    <source>
        <dbReference type="Pfam" id="PF01656"/>
    </source>
</evidence>
<name>A0A1P8USA9_9RHOB</name>
<reference evidence="10 11" key="1">
    <citation type="submission" date="2016-04" db="EMBL/GenBank/DDBJ databases">
        <title>Deep-sea bacteria in the southern Pacific.</title>
        <authorList>
            <person name="Tang K."/>
        </authorList>
    </citation>
    <scope>NUCLEOTIDE SEQUENCE [LARGE SCALE GENOMIC DNA]</scope>
    <source>
        <strain evidence="10 11">JLT2014</strain>
    </source>
</reference>
<keyword evidence="4 7" id="KW-0169">Cobalamin biosynthesis</keyword>
<evidence type="ECO:0000256" key="1">
    <source>
        <dbReference type="ARBA" id="ARBA00004953"/>
    </source>
</evidence>
<keyword evidence="10" id="KW-0436">Ligase</keyword>
<keyword evidence="5 7" id="KW-0315">Glutamine amidotransferase</keyword>
<feature type="active site" description="Nucleophile" evidence="7">
    <location>
        <position position="330"/>
    </location>
</feature>
<dbReference type="GO" id="GO:0009236">
    <property type="term" value="P:cobalamin biosynthetic process"/>
    <property type="evidence" value="ECO:0007669"/>
    <property type="project" value="UniProtKB-UniRule"/>
</dbReference>
<dbReference type="UniPathway" id="UPA00148"/>
<dbReference type="Gene3D" id="3.40.50.880">
    <property type="match status" value="1"/>
</dbReference>
<feature type="domain" description="CobQ/CobB/MinD/ParA nucleotide binding" evidence="8">
    <location>
        <begin position="4"/>
        <end position="236"/>
    </location>
</feature>
<comment type="pathway">
    <text evidence="1 7">Cofactor biosynthesis; adenosylcobalamin biosynthesis.</text>
</comment>
<dbReference type="InterPro" id="IPR027417">
    <property type="entry name" value="P-loop_NTPase"/>
</dbReference>
<dbReference type="KEGG" id="paby:Ga0080574_TMP1884"/>
<dbReference type="CDD" id="cd01750">
    <property type="entry name" value="GATase1_CobQ"/>
    <property type="match status" value="1"/>
</dbReference>
<dbReference type="RefSeq" id="WP_076697914.1">
    <property type="nucleotide sequence ID" value="NZ_CP015093.1"/>
</dbReference>
<evidence type="ECO:0000256" key="6">
    <source>
        <dbReference type="ARBA" id="ARBA00025166"/>
    </source>
</evidence>
<dbReference type="GO" id="GO:0016874">
    <property type="term" value="F:ligase activity"/>
    <property type="evidence" value="ECO:0007669"/>
    <property type="project" value="UniProtKB-KW"/>
</dbReference>
<evidence type="ECO:0000256" key="4">
    <source>
        <dbReference type="ARBA" id="ARBA00022573"/>
    </source>
</evidence>
<proteinExistence type="inferred from homology"/>
<organism evidence="10 11">
    <name type="scientific">Salipiger abyssi</name>
    <dbReference type="NCBI Taxonomy" id="1250539"/>
    <lineage>
        <taxon>Bacteria</taxon>
        <taxon>Pseudomonadati</taxon>
        <taxon>Pseudomonadota</taxon>
        <taxon>Alphaproteobacteria</taxon>
        <taxon>Rhodobacterales</taxon>
        <taxon>Roseobacteraceae</taxon>
        <taxon>Salipiger</taxon>
    </lineage>
</organism>
<dbReference type="Pfam" id="PF07685">
    <property type="entry name" value="GATase_3"/>
    <property type="match status" value="1"/>
</dbReference>
<accession>A0A1P8USA9</accession>